<feature type="region of interest" description="Disordered" evidence="6">
    <location>
        <begin position="613"/>
        <end position="730"/>
    </location>
</feature>
<protein>
    <recommendedName>
        <fullName evidence="12">Zinc finger CCCH domain-containing protein 19</fullName>
    </recommendedName>
</protein>
<dbReference type="OMA" id="QNAMSHA"/>
<dbReference type="FunFam" id="3.90.70.200:FF:000002">
    <property type="entry name" value="Zinc finger CCCH domain-containing protein 19"/>
    <property type="match status" value="1"/>
</dbReference>
<feature type="region of interest" description="Disordered" evidence="6">
    <location>
        <begin position="354"/>
        <end position="462"/>
    </location>
</feature>
<dbReference type="InterPro" id="IPR019835">
    <property type="entry name" value="SWIB_domain"/>
</dbReference>
<dbReference type="SUPFAM" id="SSF57903">
    <property type="entry name" value="FYVE/PHD zinc finger"/>
    <property type="match status" value="1"/>
</dbReference>
<evidence type="ECO:0000313" key="10">
    <source>
        <dbReference type="EnsemblPlants" id="AUR62016819-RA:cds"/>
    </source>
</evidence>
<feature type="compositionally biased region" description="Acidic residues" evidence="6">
    <location>
        <begin position="36"/>
        <end position="55"/>
    </location>
</feature>
<feature type="compositionally biased region" description="Basic and acidic residues" evidence="6">
    <location>
        <begin position="256"/>
        <end position="269"/>
    </location>
</feature>
<evidence type="ECO:0000256" key="3">
    <source>
        <dbReference type="ARBA" id="ARBA00022833"/>
    </source>
</evidence>
<dbReference type="Proteomes" id="UP000596660">
    <property type="component" value="Unplaced"/>
</dbReference>
<evidence type="ECO:0000256" key="1">
    <source>
        <dbReference type="ARBA" id="ARBA00022723"/>
    </source>
</evidence>
<feature type="compositionally biased region" description="Acidic residues" evidence="6">
    <location>
        <begin position="243"/>
        <end position="255"/>
    </location>
</feature>
<feature type="domain" description="PHD-type" evidence="7">
    <location>
        <begin position="469"/>
        <end position="535"/>
    </location>
</feature>
<feature type="region of interest" description="Disordered" evidence="6">
    <location>
        <begin position="1"/>
        <end position="331"/>
    </location>
</feature>
<evidence type="ECO:0000256" key="4">
    <source>
        <dbReference type="ARBA" id="ARBA00023125"/>
    </source>
</evidence>
<dbReference type="PANTHER" id="PTHR46695">
    <property type="entry name" value="ZINC FINGER CCCH DOMAIN-CONTAINING PROTEIN 44-RELATED"/>
    <property type="match status" value="1"/>
</dbReference>
<feature type="domain" description="Plus3" evidence="8">
    <location>
        <begin position="870"/>
        <end position="1003"/>
    </location>
</feature>
<dbReference type="InterPro" id="IPR013083">
    <property type="entry name" value="Znf_RING/FYVE/PHD"/>
</dbReference>
<dbReference type="Pfam" id="PF03126">
    <property type="entry name" value="Plus-3"/>
    <property type="match status" value="1"/>
</dbReference>
<dbReference type="PANTHER" id="PTHR46695:SF5">
    <property type="entry name" value="RNA POLYMERASE-ASSOCIATED PROTEIN RTF1 HOMOLOG"/>
    <property type="match status" value="1"/>
</dbReference>
<dbReference type="SMART" id="SM00719">
    <property type="entry name" value="Plus3"/>
    <property type="match status" value="1"/>
</dbReference>
<dbReference type="Gene3D" id="3.30.40.10">
    <property type="entry name" value="Zinc/RING finger domain, C3HC4 (zinc finger)"/>
    <property type="match status" value="1"/>
</dbReference>
<dbReference type="GO" id="GO:0003677">
    <property type="term" value="F:DNA binding"/>
    <property type="evidence" value="ECO:0007669"/>
    <property type="project" value="UniProtKB-KW"/>
</dbReference>
<feature type="compositionally biased region" description="Basic and acidic residues" evidence="6">
    <location>
        <begin position="395"/>
        <end position="414"/>
    </location>
</feature>
<feature type="compositionally biased region" description="Basic residues" evidence="6">
    <location>
        <begin position="709"/>
        <end position="721"/>
    </location>
</feature>
<dbReference type="FunFam" id="3.30.40.10:FF:000303">
    <property type="entry name" value="Zinc finger CCCH domain-containing protein 19"/>
    <property type="match status" value="1"/>
</dbReference>
<feature type="domain" description="DM2" evidence="9">
    <location>
        <begin position="729"/>
        <end position="812"/>
    </location>
</feature>
<dbReference type="EnsemblPlants" id="AUR62016819-RA">
    <property type="protein sequence ID" value="AUR62016819-RA:cds"/>
    <property type="gene ID" value="AUR62016819"/>
</dbReference>
<keyword evidence="4" id="KW-0238">DNA-binding</keyword>
<evidence type="ECO:0000256" key="6">
    <source>
        <dbReference type="SAM" id="MobiDB-lite"/>
    </source>
</evidence>
<dbReference type="PROSITE" id="PS51925">
    <property type="entry name" value="SWIB_MDM2"/>
    <property type="match status" value="1"/>
</dbReference>
<evidence type="ECO:0000259" key="9">
    <source>
        <dbReference type="PROSITE" id="PS51925"/>
    </source>
</evidence>
<evidence type="ECO:0000256" key="2">
    <source>
        <dbReference type="ARBA" id="ARBA00022771"/>
    </source>
</evidence>
<keyword evidence="2 5" id="KW-0863">Zinc-finger</keyword>
<dbReference type="Gramene" id="AUR62016819-RA">
    <property type="protein sequence ID" value="AUR62016819-RA:cds"/>
    <property type="gene ID" value="AUR62016819"/>
</dbReference>
<dbReference type="SMART" id="SM00249">
    <property type="entry name" value="PHD"/>
    <property type="match status" value="1"/>
</dbReference>
<feature type="region of interest" description="Disordered" evidence="6">
    <location>
        <begin position="837"/>
        <end position="861"/>
    </location>
</feature>
<keyword evidence="11" id="KW-1185">Reference proteome</keyword>
<dbReference type="InterPro" id="IPR019787">
    <property type="entry name" value="Znf_PHD-finger"/>
</dbReference>
<feature type="compositionally biased region" description="Basic and acidic residues" evidence="6">
    <location>
        <begin position="320"/>
        <end position="331"/>
    </location>
</feature>
<evidence type="ECO:0008006" key="12">
    <source>
        <dbReference type="Google" id="ProtNLM"/>
    </source>
</evidence>
<feature type="compositionally biased region" description="Acidic residues" evidence="6">
    <location>
        <begin position="63"/>
        <end position="87"/>
    </location>
</feature>
<dbReference type="SMART" id="SM00151">
    <property type="entry name" value="SWIB"/>
    <property type="match status" value="1"/>
</dbReference>
<evidence type="ECO:0000259" key="7">
    <source>
        <dbReference type="PROSITE" id="PS50016"/>
    </source>
</evidence>
<feature type="compositionally biased region" description="Acidic residues" evidence="6">
    <location>
        <begin position="95"/>
        <end position="119"/>
    </location>
</feature>
<dbReference type="AlphaFoldDB" id="A0A803LPE0"/>
<sequence>MGEQEGGKAEKAEEIMGEQVGGEEVGKADVVMGEQEGGEEVENAEEVMGEQEGGVEAEKAEEIMGEQEGGVEAENAEEVVGEQEGGEEAEKAEEIMGEQEGGVEAENAEEVVGEQEGGEEAEKADEVLVEQERGEEAEKPEEVVGEKGCMEVDKVEPSVGVKEGEAADKLEEFGGEKGVEKADKVEEGGGEKGGEEADKVDEFGGDKRGEEIDKVDEFIGEVVGEEATKVKEDVRKEGGEEDSKMEEDVKEEEGEEANKVREDVRKGGEEVSAVVGQGGEEAKEVEEDVRGGEEALGVVGEGGGEEANKVEEDVRDEAEEAKKVEEDVREGGEEVLAVMGEEGEEADKVEVDMREGGGEEASQVVGEGGEKTDKMEEDVREGGGEMGDSPVMAKGVEEADKMEEDVRGGEREDSSVVAEDEELMKGEETPIADAEMDVEKPGSGGKRRRGRNSKAPTPTKAPARKTVGEDVCFVCLDGGDLVLCDRRGCPKAYHPSCVDHDEEFFQSKGKWNCGWHLCNQCGKNAYFLCYTCTFSLCKGCSKDADIFCVKGTKGFCESCMKAVMMIENSEQNAMSHAAFDDKSSWEYLFKDYWIEQKGKLGITSDELAKAKNPWKNSDATNRRRTPAELLEGSNDVGTDSDSSPPNVEVTDLRRKRAKRKSKPVDSDTDSSSEKETGTVKRKSKRRLKSQAKETYSDSEHSSGNQGSKRGSRARRLAKSRSKGGGSATAEGNIEWASKELLEFVMHMKNGDSSVLTQFDVQGLMLEYIKINKLRDPHRQSQILCDSMLQKLFGKARVGHFEMLKLLESHFFLKEDARADDNHESVIDTEVSQYDVDDHTDPLWDSGKSKGKKSRKRGEERGQSNLDDYAAIDMHNINLIYLRRSLMEPLMDDPVTFHDKIVGSFVRIRISGSSQKQDIYRLVQIIGTSKAPESYKVGKRTTDVMLEILNLDKTEIVSIDTISNQEFTEDECKRLRQSIKCGLISRMTVGDILEKARELQEVRVTDIFRSIPGFIELVFSEICSCGERYR</sequence>
<evidence type="ECO:0000256" key="5">
    <source>
        <dbReference type="PROSITE-ProRule" id="PRU00146"/>
    </source>
</evidence>
<accession>A0A803LPE0</accession>
<dbReference type="CDD" id="cd15568">
    <property type="entry name" value="PHD5_NSD"/>
    <property type="match status" value="1"/>
</dbReference>
<dbReference type="InterPro" id="IPR036128">
    <property type="entry name" value="Plus3-like_sf"/>
</dbReference>
<dbReference type="PROSITE" id="PS50016">
    <property type="entry name" value="ZF_PHD_2"/>
    <property type="match status" value="1"/>
</dbReference>
<dbReference type="InterPro" id="IPR004343">
    <property type="entry name" value="Plus-3_dom"/>
</dbReference>
<name>A0A803LPE0_CHEQI</name>
<dbReference type="InterPro" id="IPR003121">
    <property type="entry name" value="SWIB_MDM2_domain"/>
</dbReference>
<reference evidence="10" key="2">
    <citation type="submission" date="2021-03" db="UniProtKB">
        <authorList>
            <consortium name="EnsemblPlants"/>
        </authorList>
    </citation>
    <scope>IDENTIFICATION</scope>
</reference>
<dbReference type="PROSITE" id="PS51360">
    <property type="entry name" value="PLUS3"/>
    <property type="match status" value="1"/>
</dbReference>
<feature type="compositionally biased region" description="Basic residues" evidence="6">
    <location>
        <begin position="679"/>
        <end position="689"/>
    </location>
</feature>
<feature type="compositionally biased region" description="Polar residues" evidence="6">
    <location>
        <begin position="635"/>
        <end position="645"/>
    </location>
</feature>
<organism evidence="10 11">
    <name type="scientific">Chenopodium quinoa</name>
    <name type="common">Quinoa</name>
    <dbReference type="NCBI Taxonomy" id="63459"/>
    <lineage>
        <taxon>Eukaryota</taxon>
        <taxon>Viridiplantae</taxon>
        <taxon>Streptophyta</taxon>
        <taxon>Embryophyta</taxon>
        <taxon>Tracheophyta</taxon>
        <taxon>Spermatophyta</taxon>
        <taxon>Magnoliopsida</taxon>
        <taxon>eudicotyledons</taxon>
        <taxon>Gunneridae</taxon>
        <taxon>Pentapetalae</taxon>
        <taxon>Caryophyllales</taxon>
        <taxon>Chenopodiaceae</taxon>
        <taxon>Chenopodioideae</taxon>
        <taxon>Atripliceae</taxon>
        <taxon>Chenopodium</taxon>
    </lineage>
</organism>
<evidence type="ECO:0000259" key="8">
    <source>
        <dbReference type="PROSITE" id="PS51360"/>
    </source>
</evidence>
<evidence type="ECO:0000313" key="11">
    <source>
        <dbReference type="Proteomes" id="UP000596660"/>
    </source>
</evidence>
<dbReference type="InterPro" id="IPR001965">
    <property type="entry name" value="Znf_PHD"/>
</dbReference>
<feature type="compositionally biased region" description="Basic and acidic residues" evidence="6">
    <location>
        <begin position="1"/>
        <end position="14"/>
    </location>
</feature>
<dbReference type="GO" id="GO:0008270">
    <property type="term" value="F:zinc ion binding"/>
    <property type="evidence" value="ECO:0007669"/>
    <property type="project" value="UniProtKB-KW"/>
</dbReference>
<dbReference type="CDD" id="cd10567">
    <property type="entry name" value="SWIB-MDM2_like"/>
    <property type="match status" value="1"/>
</dbReference>
<feature type="compositionally biased region" description="Basic and acidic residues" evidence="6">
    <location>
        <begin position="226"/>
        <end position="242"/>
    </location>
</feature>
<dbReference type="InterPro" id="IPR036885">
    <property type="entry name" value="SWIB_MDM2_dom_sf"/>
</dbReference>
<dbReference type="Gene3D" id="1.10.245.10">
    <property type="entry name" value="SWIB/MDM2 domain"/>
    <property type="match status" value="1"/>
</dbReference>
<reference evidence="10" key="1">
    <citation type="journal article" date="2017" name="Nature">
        <title>The genome of Chenopodium quinoa.</title>
        <authorList>
            <person name="Jarvis D.E."/>
            <person name="Ho Y.S."/>
            <person name="Lightfoot D.J."/>
            <person name="Schmoeckel S.M."/>
            <person name="Li B."/>
            <person name="Borm T.J.A."/>
            <person name="Ohyanagi H."/>
            <person name="Mineta K."/>
            <person name="Michell C.T."/>
            <person name="Saber N."/>
            <person name="Kharbatia N.M."/>
            <person name="Rupper R.R."/>
            <person name="Sharp A.R."/>
            <person name="Dally N."/>
            <person name="Boughton B.A."/>
            <person name="Woo Y.H."/>
            <person name="Gao G."/>
            <person name="Schijlen E.G.W.M."/>
            <person name="Guo X."/>
            <person name="Momin A.A."/>
            <person name="Negrao S."/>
            <person name="Al-Babili S."/>
            <person name="Gehring C."/>
            <person name="Roessner U."/>
            <person name="Jung C."/>
            <person name="Murphy K."/>
            <person name="Arold S.T."/>
            <person name="Gojobori T."/>
            <person name="van der Linden C.G."/>
            <person name="van Loo E.N."/>
            <person name="Jellen E.N."/>
            <person name="Maughan P.J."/>
            <person name="Tester M."/>
        </authorList>
    </citation>
    <scope>NUCLEOTIDE SEQUENCE [LARGE SCALE GENOMIC DNA]</scope>
    <source>
        <strain evidence="10">cv. PI 614886</strain>
    </source>
</reference>
<dbReference type="SUPFAM" id="SSF159042">
    <property type="entry name" value="Plus3-like"/>
    <property type="match status" value="1"/>
</dbReference>
<keyword evidence="1" id="KW-0479">Metal-binding</keyword>
<feature type="compositionally biased region" description="Basic and acidic residues" evidence="6">
    <location>
        <begin position="690"/>
        <end position="700"/>
    </location>
</feature>
<dbReference type="InterPro" id="IPR011011">
    <property type="entry name" value="Znf_FYVE_PHD"/>
</dbReference>
<proteinExistence type="predicted"/>
<dbReference type="Pfam" id="PF02201">
    <property type="entry name" value="SWIB"/>
    <property type="match status" value="1"/>
</dbReference>
<feature type="compositionally biased region" description="Basic and acidic residues" evidence="6">
    <location>
        <begin position="120"/>
        <end position="217"/>
    </location>
</feature>
<dbReference type="Gene3D" id="3.90.70.200">
    <property type="entry name" value="Plus-3 domain"/>
    <property type="match status" value="1"/>
</dbReference>
<dbReference type="SUPFAM" id="SSF47592">
    <property type="entry name" value="SWIB/MDM2 domain"/>
    <property type="match status" value="1"/>
</dbReference>
<keyword evidence="3" id="KW-0862">Zinc</keyword>